<comment type="caution">
    <text evidence="1">The sequence shown here is derived from an EMBL/GenBank/DDBJ whole genome shotgun (WGS) entry which is preliminary data.</text>
</comment>
<dbReference type="PROSITE" id="PS51257">
    <property type="entry name" value="PROKAR_LIPOPROTEIN"/>
    <property type="match status" value="1"/>
</dbReference>
<protein>
    <submittedName>
        <fullName evidence="1">PKD-like family lipoprotein</fullName>
    </submittedName>
</protein>
<dbReference type="InterPro" id="IPR032183">
    <property type="entry name" value="PKD-like"/>
</dbReference>
<accession>A0AAE3M3K0</accession>
<gene>
    <name evidence="1" type="ORF">OM075_08110</name>
</gene>
<dbReference type="Pfam" id="PF16407">
    <property type="entry name" value="PKD_2"/>
    <property type="match status" value="1"/>
</dbReference>
<reference evidence="1" key="1">
    <citation type="submission" date="2022-10" db="EMBL/GenBank/DDBJ databases">
        <authorList>
            <person name="Yu W.X."/>
        </authorList>
    </citation>
    <scope>NUCLEOTIDE SEQUENCE</scope>
    <source>
        <strain evidence="1">AAT</strain>
    </source>
</reference>
<keyword evidence="2" id="KW-1185">Reference proteome</keyword>
<dbReference type="AlphaFoldDB" id="A0AAE3M3K0"/>
<organism evidence="1 2">
    <name type="scientific">Plebeiibacterium sediminum</name>
    <dbReference type="NCBI Taxonomy" id="2992112"/>
    <lineage>
        <taxon>Bacteria</taxon>
        <taxon>Pseudomonadati</taxon>
        <taxon>Bacteroidota</taxon>
        <taxon>Bacteroidia</taxon>
        <taxon>Marinilabiliales</taxon>
        <taxon>Marinilabiliaceae</taxon>
        <taxon>Plebeiibacterium</taxon>
    </lineage>
</organism>
<dbReference type="Proteomes" id="UP001209229">
    <property type="component" value="Unassembled WGS sequence"/>
</dbReference>
<evidence type="ECO:0000313" key="2">
    <source>
        <dbReference type="Proteomes" id="UP001209229"/>
    </source>
</evidence>
<sequence length="527" mass="58704">MKNHKLTIYLVGVFISLGLYSCDNDDGNYDYHELAEFRIEESEANQTLAVNQLDYVHLTPTLVYDEDLSDIEYTWSIYSSNIDAYNDILADTISKEKNLEYQIVEKPGSYVIEYAATVMSSGRRTTTRYFLNVEGIFGTSGLFVLYDDGYTSDFAIIKTPVFSGTAQEGSVIYDIYSQANPQRPLLGEARKLGFFFNQTSSRVYLLTSEDMVRLSTDNYSVVGDPQDGLFLTPPTTVNPQFYYTRLQPNYPFPWAMYIPIEFMVNDGKIHGLLTDYAGEYPYFMTPKVVTGSSYVASPYISLVGSAINAYDEQNGRFLIGSTYSSELFEFAGTNAEASRNLNRTLLDYEPIQNMNLAAIMKDNDNDAYYLTAVTARNANTAGVVADINISTLTNLSEANLFALHPLAPVGFYATSSTLYNFNYNTYSASANPASVCWTAPDNEEITSLYLMSNAGSDLGGFMENDKNPQGKYMCVSTWNGTEGKIYILELSLATGGFVDLVDSYEGFGKIKDMNFNIGRVVMVLPGQ</sequence>
<evidence type="ECO:0000313" key="1">
    <source>
        <dbReference type="EMBL" id="MCW3786428.1"/>
    </source>
</evidence>
<keyword evidence="1" id="KW-0449">Lipoprotein</keyword>
<name>A0AAE3M3K0_9BACT</name>
<dbReference type="EMBL" id="JAPDPJ010000014">
    <property type="protein sequence ID" value="MCW3786428.1"/>
    <property type="molecule type" value="Genomic_DNA"/>
</dbReference>
<proteinExistence type="predicted"/>
<dbReference type="RefSeq" id="WP_301189993.1">
    <property type="nucleotide sequence ID" value="NZ_JAPDPJ010000014.1"/>
</dbReference>